<organism evidence="5">
    <name type="scientific">Cyanophora paradoxa</name>
    <dbReference type="NCBI Taxonomy" id="2762"/>
    <lineage>
        <taxon>Eukaryota</taxon>
        <taxon>Glaucocystophyceae</taxon>
        <taxon>Cyanophorales</taxon>
        <taxon>Cyanophoraceae</taxon>
        <taxon>Cyanophora</taxon>
    </lineage>
</organism>
<dbReference type="GO" id="GO:0004373">
    <property type="term" value="F:alpha-1,4-glucan glucosyltransferase (UDP-glucose donor) activity"/>
    <property type="evidence" value="ECO:0007669"/>
    <property type="project" value="InterPro"/>
</dbReference>
<keyword evidence="3" id="KW-0808">Transferase</keyword>
<evidence type="ECO:0000256" key="3">
    <source>
        <dbReference type="ARBA" id="ARBA00022679"/>
    </source>
</evidence>
<dbReference type="EMBL" id="EU165054">
    <property type="protein sequence ID" value="ABW83990.1"/>
    <property type="molecule type" value="mRNA"/>
</dbReference>
<reference evidence="5" key="1">
    <citation type="journal article" date="2008" name="Eukaryot. Cell">
        <title>Pathway of cytosolic starch synthesis in the model glaucophyte Cyanophora paradoxa.</title>
        <authorList>
            <person name="Plancke C."/>
            <person name="Colleoni C."/>
            <person name="Deschamps P."/>
            <person name="Dauvillee D."/>
            <person name="Nakamura Y."/>
            <person name="Haebel S."/>
            <person name="Ritte G."/>
            <person name="Steup M."/>
            <person name="Buleon A."/>
            <person name="Putaux J.L."/>
            <person name="Dupeyre D."/>
            <person name="d'Hulst C."/>
            <person name="Ral J.P."/>
            <person name="Loffelhardt W."/>
            <person name="Ball S.G."/>
        </authorList>
    </citation>
    <scope>NUCLEOTIDE SEQUENCE</scope>
</reference>
<evidence type="ECO:0000256" key="1">
    <source>
        <dbReference type="ARBA" id="ARBA00010281"/>
    </source>
</evidence>
<dbReference type="PANTHER" id="PTHR45825:SF3">
    <property type="entry name" value="GRANULE-BOUND STARCH SYNTHASE 1, CHLOROPLASTIC_AMYLOPLASTIC"/>
    <property type="match status" value="1"/>
</dbReference>
<feature type="binding site" evidence="6">
    <location>
        <position position="34"/>
    </location>
    <ligand>
        <name>ADP</name>
        <dbReference type="ChEBI" id="CHEBI:456216"/>
    </ligand>
</feature>
<feature type="binding site" evidence="6">
    <location>
        <position position="37"/>
    </location>
    <ligand>
        <name>ADP</name>
        <dbReference type="ChEBI" id="CHEBI:456216"/>
    </ligand>
</feature>
<dbReference type="CAZy" id="GT5">
    <property type="family name" value="Glycosyltransferase Family 5"/>
</dbReference>
<dbReference type="PDBsum" id="6GNG"/>
<dbReference type="AlphaFoldDB" id="A8V967"/>
<dbReference type="Pfam" id="PF08323">
    <property type="entry name" value="Glyco_transf_5"/>
    <property type="match status" value="1"/>
</dbReference>
<reference evidence="6" key="2">
    <citation type="journal article" date="2018" name="Front. Plant Sci.">
        <title>Crystal Structures of the Catalytic Domain of Arabidopsis thaliana Starch Synthase IV, of Granule Bound Starch Synthase From CLg1 and of Granule Bound Starch Synthase I of Cyanophora paradoxa Illustrate Substrate Recognition in Starch Synthases.</title>
        <authorList>
            <person name="Nielsen M.M."/>
            <person name="Ruzanski C."/>
            <person name="Krucewicz K."/>
            <person name="Striebeck A."/>
            <person name="Cenci U."/>
            <person name="Ball S.G."/>
            <person name="Palcic M.M."/>
            <person name="Cuesta-Seijo J.A."/>
        </authorList>
    </citation>
    <scope>X-RAY CRYSTALLOGRAPHY (2.95 ANGSTROMS) IN COMPLEX WITH ADP</scope>
</reference>
<comment type="similarity">
    <text evidence="1">Belongs to the glycosyltransferase 1 family. Bacterial/plant glycogen synthase subfamily.</text>
</comment>
<dbReference type="BRENDA" id="2.4.1.11">
    <property type="organism ID" value="1772"/>
</dbReference>
<dbReference type="GO" id="GO:0000166">
    <property type="term" value="F:nucleotide binding"/>
    <property type="evidence" value="ECO:0007669"/>
    <property type="project" value="UniProtKB-KW"/>
</dbReference>
<dbReference type="NCBIfam" id="TIGR02095">
    <property type="entry name" value="glgA"/>
    <property type="match status" value="1"/>
</dbReference>
<feature type="binding site" evidence="6">
    <location>
        <position position="40"/>
    </location>
    <ligand>
        <name>ADP</name>
        <dbReference type="ChEBI" id="CHEBI:456216"/>
    </ligand>
</feature>
<protein>
    <submittedName>
        <fullName evidence="5">Granule-bound starch synthase</fullName>
    </submittedName>
</protein>
<feature type="binding site" evidence="6">
    <location>
        <position position="361"/>
    </location>
    <ligand>
        <name>ADP</name>
        <dbReference type="ChEBI" id="CHEBI:456216"/>
    </ligand>
</feature>
<dbReference type="Pfam" id="PF13692">
    <property type="entry name" value="Glyco_trans_1_4"/>
    <property type="match status" value="1"/>
</dbReference>
<feature type="binding site" evidence="6">
    <location>
        <position position="439"/>
    </location>
    <ligand>
        <name>ADP</name>
        <dbReference type="ChEBI" id="CHEBI:456216"/>
    </ligand>
</feature>
<accession>A8V967</accession>
<sequence length="592" mass="64140">MNIAPVSELQAAIDQAEKKLTIVFVGSECTPWSKTGGLGDVMRDLPVNLAQRGHRVMSIQPRYDQYFDAWDTAVRSSIKVNGKLEDVGFFHITSKGVDRIFIDHPWFLAKVWGITGNKLYGAKTGVDYPDNPMRFALMCQAALEAPLRIPLPDPAGTVYGEDVIFVCNDWHSALVPIYLKANYKTRGLYQNAKSIFLLHNIIYQGRFPLEFWPALNLPEAAKKDLVFESCFAPPPLDGISEQPIISLKPMAMMNFLQAGFIHADRICTVSPQFAAEVASGPRGGVELDKYIRAKGITGIMNGMDIEMWDASKDKFLVTKYTASSVDEGKAANKAVLQAEMGLKVSPTTPLIAFVGRLDDQKGADCMVEAMPYLVNTLGAQVVCYGSGREDMAAKFKALEKQFPGMAKGKTAFVPKEEHTLMAGADYVLMPSRFEPCGLVQLHAMKYGAVPIVSCTGGLKDSVIPECGFTFEEIPSPEYPGMKISPELIAKGTKIIEEGCKEALAGYGSKAFAGMRAACMKQDFAWKKRVLVYEKVFYETLGIDRGAPVTAKASPVAPEPSAAPAPATISAATSGGILPVPKAAAPKAPKVGA</sequence>
<evidence type="ECO:0000256" key="2">
    <source>
        <dbReference type="ARBA" id="ARBA00022676"/>
    </source>
</evidence>
<feature type="binding site" evidence="6">
    <location>
        <position position="438"/>
    </location>
    <ligand>
        <name>ADP</name>
        <dbReference type="ChEBI" id="CHEBI:456216"/>
    </ligand>
</feature>
<dbReference type="CDD" id="cd03791">
    <property type="entry name" value="GT5_Glycogen_synthase_DULL1-like"/>
    <property type="match status" value="1"/>
</dbReference>
<dbReference type="HAMAP" id="MF_00484">
    <property type="entry name" value="Glycogen_synth"/>
    <property type="match status" value="1"/>
</dbReference>
<proteinExistence type="evidence at protein level"/>
<feature type="domain" description="Starch synthase catalytic" evidence="4">
    <location>
        <begin position="22"/>
        <end position="292"/>
    </location>
</feature>
<dbReference type="Gene3D" id="3.40.50.2000">
    <property type="entry name" value="Glycogen Phosphorylase B"/>
    <property type="match status" value="2"/>
</dbReference>
<dbReference type="InterPro" id="IPR013534">
    <property type="entry name" value="Starch_synth_cat_dom"/>
</dbReference>
<evidence type="ECO:0000259" key="4">
    <source>
        <dbReference type="Pfam" id="PF08323"/>
    </source>
</evidence>
<keyword evidence="6" id="KW-0547">Nucleotide-binding</keyword>
<keyword evidence="6" id="KW-0002">3D-structure</keyword>
<name>A8V967_CYAPA</name>
<dbReference type="SUPFAM" id="SSF53756">
    <property type="entry name" value="UDP-Glycosyltransferase/glycogen phosphorylase"/>
    <property type="match status" value="1"/>
</dbReference>
<feature type="binding site" evidence="6">
    <location>
        <position position="386"/>
    </location>
    <ligand>
        <name>ADP</name>
        <dbReference type="ChEBI" id="CHEBI:456216"/>
    </ligand>
</feature>
<evidence type="ECO:0000313" key="5">
    <source>
        <dbReference type="EMBL" id="ABW83990.1"/>
    </source>
</evidence>
<dbReference type="PANTHER" id="PTHR45825">
    <property type="entry name" value="GRANULE-BOUND STARCH SYNTHASE 1, CHLOROPLASTIC/AMYLOPLASTIC"/>
    <property type="match status" value="1"/>
</dbReference>
<feature type="binding site" evidence="6">
    <location>
        <position position="417"/>
    </location>
    <ligand>
        <name>ADP</name>
        <dbReference type="ChEBI" id="CHEBI:456216"/>
    </ligand>
</feature>
<keyword evidence="2" id="KW-0328">Glycosyltransferase</keyword>
<dbReference type="InterPro" id="IPR011835">
    <property type="entry name" value="GS/SS"/>
</dbReference>
<dbReference type="FunFam" id="3.40.50.2000:FF:000090">
    <property type="entry name" value="Starch synthase, chloroplastic/amyloplastic"/>
    <property type="match status" value="1"/>
</dbReference>
<feature type="binding site" evidence="6">
    <location>
        <position position="356"/>
    </location>
    <ligand>
        <name>ADP</name>
        <dbReference type="ChEBI" id="CHEBI:456216"/>
    </ligand>
</feature>
<evidence type="ECO:0007829" key="6">
    <source>
        <dbReference type="PDB" id="6GNG"/>
    </source>
</evidence>
<dbReference type="PDB" id="6GNG">
    <property type="method" value="X-ray"/>
    <property type="resolution" value="2.95 A"/>
    <property type="chains" value="A/B=1-592"/>
</dbReference>
<dbReference type="SMR" id="A8V967"/>